<dbReference type="Gene3D" id="3.40.50.150">
    <property type="entry name" value="Vaccinia Virus protein VP39"/>
    <property type="match status" value="1"/>
</dbReference>
<name>A0A448ZNS7_9STRA</name>
<gene>
    <name evidence="1" type="ORF">PSNMU_V1.4_AUG-EV-PASAV3_0107410</name>
</gene>
<keyword evidence="2" id="KW-1185">Reference proteome</keyword>
<dbReference type="PANTHER" id="PTHR14614">
    <property type="entry name" value="HEPATOCELLULAR CARCINOMA-ASSOCIATED ANTIGEN"/>
    <property type="match status" value="1"/>
</dbReference>
<dbReference type="InterPro" id="IPR019410">
    <property type="entry name" value="Methyltransf_16"/>
</dbReference>
<dbReference type="Proteomes" id="UP000291116">
    <property type="component" value="Unassembled WGS sequence"/>
</dbReference>
<organism evidence="1 2">
    <name type="scientific">Pseudo-nitzschia multistriata</name>
    <dbReference type="NCBI Taxonomy" id="183589"/>
    <lineage>
        <taxon>Eukaryota</taxon>
        <taxon>Sar</taxon>
        <taxon>Stramenopiles</taxon>
        <taxon>Ochrophyta</taxon>
        <taxon>Bacillariophyta</taxon>
        <taxon>Bacillariophyceae</taxon>
        <taxon>Bacillariophycidae</taxon>
        <taxon>Bacillariales</taxon>
        <taxon>Bacillariaceae</taxon>
        <taxon>Pseudo-nitzschia</taxon>
    </lineage>
</organism>
<evidence type="ECO:0000313" key="2">
    <source>
        <dbReference type="Proteomes" id="UP000291116"/>
    </source>
</evidence>
<protein>
    <recommendedName>
        <fullName evidence="3">Calmodulin-lysine N-methyltransferase</fullName>
    </recommendedName>
</protein>
<sequence>MEVVDSDRSKTTVISVRIPDGAEHGDSLTFEANGQNFTIEIPPGSVAGEILQIKLGKGADEEDAEMEGAGVEKKPSDDGENITIEMVTGNKISVLQSADCNASDRTLSDGTYQLIWPASRFVVKYISTPEFRSQIQNSQIHSVIELGAGHGIFGFAFADIISNFSSTKKGIKLLLTDVEEALPQLEANVRFNRQVYQERVEISTLPLKWHIQPISGTNSNIDFILGSDLLYNCSVIPSLVATIRRLLCKSTRILISVRWRKPSEERVFFTMLSDIIEWKLVHGSCTLGYQIYGDGSYESDKYFSQTMVGIKGNIVPLSYIDSTTTEQMSAEEFEQFEELQTQVYLGEAIESSRDLDHRQKRQKVEA</sequence>
<reference evidence="1 2" key="1">
    <citation type="submission" date="2019-01" db="EMBL/GenBank/DDBJ databases">
        <authorList>
            <person name="Ferrante I. M."/>
        </authorList>
    </citation>
    <scope>NUCLEOTIDE SEQUENCE [LARGE SCALE GENOMIC DNA]</scope>
    <source>
        <strain evidence="1 2">B856</strain>
    </source>
</reference>
<proteinExistence type="predicted"/>
<dbReference type="SUPFAM" id="SSF53335">
    <property type="entry name" value="S-adenosyl-L-methionine-dependent methyltransferases"/>
    <property type="match status" value="1"/>
</dbReference>
<dbReference type="OrthoDB" id="407325at2759"/>
<dbReference type="Pfam" id="PF10294">
    <property type="entry name" value="Methyltransf_16"/>
    <property type="match status" value="1"/>
</dbReference>
<dbReference type="EMBL" id="CAACVS010000575">
    <property type="protein sequence ID" value="VEU43689.1"/>
    <property type="molecule type" value="Genomic_DNA"/>
</dbReference>
<dbReference type="InterPro" id="IPR029063">
    <property type="entry name" value="SAM-dependent_MTases_sf"/>
</dbReference>
<accession>A0A448ZNS7</accession>
<evidence type="ECO:0000313" key="1">
    <source>
        <dbReference type="EMBL" id="VEU43689.1"/>
    </source>
</evidence>
<dbReference type="AlphaFoldDB" id="A0A448ZNS7"/>
<evidence type="ECO:0008006" key="3">
    <source>
        <dbReference type="Google" id="ProtNLM"/>
    </source>
</evidence>